<dbReference type="SUPFAM" id="SSF52540">
    <property type="entry name" value="P-loop containing nucleoside triphosphate hydrolases"/>
    <property type="match status" value="1"/>
</dbReference>
<evidence type="ECO:0000313" key="2">
    <source>
        <dbReference type="EMBL" id="MTF40335.1"/>
    </source>
</evidence>
<dbReference type="RefSeq" id="WP_155084542.1">
    <property type="nucleotide sequence ID" value="NZ_WMIA01000025.1"/>
</dbReference>
<sequence length="303" mass="34744">MRIVEIGHTGVGKTTYMATLYGILQEGIEGFSLKAQNSSDHERLIELAKNISQGIYPSATDQRREYNFYLQYENKNIFSFTWADYRGGAIRETQDNEQTKLLIGDLHQADGIMVFCDGNALASGDIRSNQIGRMTALINRTLPYINRPISLAIIFTKADLVTKFTESMLESFQGLLTAIEASPSISGCILPITCGIKSHNVEKPLLFALQVAVNLQLKYLEKEIAEHEKMAKYYQDKSYSFRGLLHDIWKRIIEEPTYSDISNAKYQEVYKKRQEYEPIILPVRALNTHIERHDYLWICQKNK</sequence>
<protein>
    <recommendedName>
        <fullName evidence="1">Double-GTPase 2 domain-containing protein</fullName>
    </recommendedName>
</protein>
<evidence type="ECO:0000313" key="3">
    <source>
        <dbReference type="Proteomes" id="UP000437131"/>
    </source>
</evidence>
<dbReference type="InterPro" id="IPR045528">
    <property type="entry name" value="DO-GTPase2"/>
</dbReference>
<name>A0A844H1V7_9CHRO</name>
<gene>
    <name evidence="2" type="ORF">GGC33_15560</name>
</gene>
<dbReference type="Proteomes" id="UP000437131">
    <property type="component" value="Unassembled WGS sequence"/>
</dbReference>
<feature type="domain" description="Double-GTPase 2" evidence="1">
    <location>
        <begin position="6"/>
        <end position="174"/>
    </location>
</feature>
<reference evidence="2 3" key="1">
    <citation type="submission" date="2019-11" db="EMBL/GenBank/DDBJ databases">
        <title>Isolation of a new High Light Tolerant Cyanobacteria.</title>
        <authorList>
            <person name="Dobson Z."/>
            <person name="Vaughn N."/>
            <person name="Vaughn M."/>
            <person name="Fromme P."/>
            <person name="Mazor Y."/>
        </authorList>
    </citation>
    <scope>NUCLEOTIDE SEQUENCE [LARGE SCALE GENOMIC DNA]</scope>
    <source>
        <strain evidence="2 3">0216</strain>
    </source>
</reference>
<dbReference type="Pfam" id="PF19993">
    <property type="entry name" value="DO-GTPase2"/>
    <property type="match status" value="1"/>
</dbReference>
<dbReference type="InterPro" id="IPR027417">
    <property type="entry name" value="P-loop_NTPase"/>
</dbReference>
<organism evidence="2 3">
    <name type="scientific">Cyanobacterium aponinum 0216</name>
    <dbReference type="NCBI Taxonomy" id="2676140"/>
    <lineage>
        <taxon>Bacteria</taxon>
        <taxon>Bacillati</taxon>
        <taxon>Cyanobacteriota</taxon>
        <taxon>Cyanophyceae</taxon>
        <taxon>Oscillatoriophycideae</taxon>
        <taxon>Chroococcales</taxon>
        <taxon>Geminocystaceae</taxon>
        <taxon>Cyanobacterium</taxon>
    </lineage>
</organism>
<accession>A0A844H1V7</accession>
<evidence type="ECO:0000259" key="1">
    <source>
        <dbReference type="Pfam" id="PF19993"/>
    </source>
</evidence>
<dbReference type="Gene3D" id="3.40.50.300">
    <property type="entry name" value="P-loop containing nucleotide triphosphate hydrolases"/>
    <property type="match status" value="1"/>
</dbReference>
<proteinExistence type="predicted"/>
<dbReference type="AlphaFoldDB" id="A0A844H1V7"/>
<comment type="caution">
    <text evidence="2">The sequence shown here is derived from an EMBL/GenBank/DDBJ whole genome shotgun (WGS) entry which is preliminary data.</text>
</comment>
<dbReference type="EMBL" id="WMIA01000025">
    <property type="protein sequence ID" value="MTF40335.1"/>
    <property type="molecule type" value="Genomic_DNA"/>
</dbReference>